<feature type="binding site" evidence="9">
    <location>
        <position position="269"/>
    </location>
    <ligand>
        <name>a divalent metal cation</name>
        <dbReference type="ChEBI" id="CHEBI:60240"/>
        <label>2</label>
        <note>catalytic</note>
    </ligand>
</feature>
<dbReference type="InterPro" id="IPR001714">
    <property type="entry name" value="Pept_M24_MAP"/>
</dbReference>
<evidence type="ECO:0000256" key="5">
    <source>
        <dbReference type="ARBA" id="ARBA00022490"/>
    </source>
</evidence>
<reference evidence="13 14" key="1">
    <citation type="submission" date="2017-04" db="EMBL/GenBank/DDBJ databases">
        <title>Genome sequencing of [Candida] sorbophila.</title>
        <authorList>
            <person name="Ahn J.O."/>
        </authorList>
    </citation>
    <scope>NUCLEOTIDE SEQUENCE [LARGE SCALE GENOMIC DNA]</scope>
    <source>
        <strain evidence="13 14">DS02</strain>
    </source>
</reference>
<dbReference type="PANTHER" id="PTHR45777:SF2">
    <property type="entry name" value="METHIONINE AMINOPEPTIDASE 2"/>
    <property type="match status" value="1"/>
</dbReference>
<accession>A0A2T0FCY7</accession>
<evidence type="ECO:0000256" key="6">
    <source>
        <dbReference type="ARBA" id="ARBA00022670"/>
    </source>
</evidence>
<comment type="cofactor">
    <cofactor evidence="3">
        <name>Fe(2+)</name>
        <dbReference type="ChEBI" id="CHEBI:29033"/>
    </cofactor>
</comment>
<keyword evidence="14" id="KW-1185">Reference proteome</keyword>
<gene>
    <name evidence="9" type="primary">MAP2</name>
    <name evidence="13" type="ORF">B9G98_00461</name>
</gene>
<feature type="binding site" evidence="9">
    <location>
        <position position="397"/>
    </location>
    <ligand>
        <name>a divalent metal cation</name>
        <dbReference type="ChEBI" id="CHEBI:60240"/>
        <label>2</label>
        <note>catalytic</note>
    </ligand>
</feature>
<dbReference type="STRING" id="45607.A0A2T0FCY7"/>
<feature type="binding site" evidence="9">
    <location>
        <position position="277"/>
    </location>
    <ligand>
        <name>substrate</name>
    </ligand>
</feature>
<keyword evidence="6 9" id="KW-0645">Protease</keyword>
<feature type="binding site" evidence="9">
    <location>
        <position position="397"/>
    </location>
    <ligand>
        <name>a divalent metal cation</name>
        <dbReference type="ChEBI" id="CHEBI:60240"/>
        <label>1</label>
    </ligand>
</feature>
<feature type="compositionally biased region" description="Basic residues" evidence="11">
    <location>
        <begin position="40"/>
        <end position="55"/>
    </location>
</feature>
<dbReference type="PROSITE" id="PS01202">
    <property type="entry name" value="MAP_2"/>
    <property type="match status" value="1"/>
</dbReference>
<dbReference type="Pfam" id="PF00557">
    <property type="entry name" value="Peptidase_M24"/>
    <property type="match status" value="1"/>
</dbReference>
<evidence type="ECO:0000256" key="4">
    <source>
        <dbReference type="ARBA" id="ARBA00022438"/>
    </source>
</evidence>
<comment type="catalytic activity">
    <reaction evidence="1 9 10">
        <text>Release of N-terminal amino acids, preferentially methionine, from peptides and arylamides.</text>
        <dbReference type="EC" id="3.4.11.18"/>
    </reaction>
</comment>
<keyword evidence="7 9" id="KW-0479">Metal-binding</keyword>
<feature type="domain" description="Peptidase M24" evidence="12">
    <location>
        <begin position="106"/>
        <end position="310"/>
    </location>
</feature>
<comment type="similarity">
    <text evidence="9">Belongs to the peptidase M24A family. Methionine aminopeptidase eukaryotic type 2 subfamily.</text>
</comment>
<evidence type="ECO:0000256" key="2">
    <source>
        <dbReference type="ARBA" id="ARBA00001936"/>
    </source>
</evidence>
<feature type="binding site" evidence="9">
    <location>
        <position position="200"/>
    </location>
    <ligand>
        <name>a divalent metal cation</name>
        <dbReference type="ChEBI" id="CHEBI:60240"/>
        <label>1</label>
    </ligand>
</feature>
<dbReference type="GO" id="GO:0006508">
    <property type="term" value="P:proteolysis"/>
    <property type="evidence" value="ECO:0007669"/>
    <property type="project" value="UniProtKB-KW"/>
</dbReference>
<organism evidence="13 14">
    <name type="scientific">Wickerhamiella sorbophila</name>
    <dbReference type="NCBI Taxonomy" id="45607"/>
    <lineage>
        <taxon>Eukaryota</taxon>
        <taxon>Fungi</taxon>
        <taxon>Dikarya</taxon>
        <taxon>Ascomycota</taxon>
        <taxon>Saccharomycotina</taxon>
        <taxon>Dipodascomycetes</taxon>
        <taxon>Dipodascales</taxon>
        <taxon>Trichomonascaceae</taxon>
        <taxon>Wickerhamiella</taxon>
    </lineage>
</organism>
<dbReference type="CDD" id="cd01088">
    <property type="entry name" value="MetAP2"/>
    <property type="match status" value="1"/>
</dbReference>
<dbReference type="PANTHER" id="PTHR45777">
    <property type="entry name" value="METHIONINE AMINOPEPTIDASE 2"/>
    <property type="match status" value="1"/>
</dbReference>
<keyword evidence="4 9" id="KW-0031">Aminopeptidase</keyword>
<evidence type="ECO:0000259" key="12">
    <source>
        <dbReference type="Pfam" id="PF00557"/>
    </source>
</evidence>
<dbReference type="SUPFAM" id="SSF46785">
    <property type="entry name" value="Winged helix' DNA-binding domain"/>
    <property type="match status" value="1"/>
</dbReference>
<evidence type="ECO:0000256" key="8">
    <source>
        <dbReference type="ARBA" id="ARBA00022801"/>
    </source>
</evidence>
<evidence type="ECO:0000256" key="3">
    <source>
        <dbReference type="ARBA" id="ARBA00001954"/>
    </source>
</evidence>
<proteinExistence type="inferred from homology"/>
<evidence type="ECO:0000256" key="9">
    <source>
        <dbReference type="HAMAP-Rule" id="MF_03175"/>
    </source>
</evidence>
<evidence type="ECO:0000256" key="11">
    <source>
        <dbReference type="SAM" id="MobiDB-lite"/>
    </source>
</evidence>
<dbReference type="InterPro" id="IPR036388">
    <property type="entry name" value="WH-like_DNA-bd_sf"/>
</dbReference>
<dbReference type="Gene3D" id="3.90.230.10">
    <property type="entry name" value="Creatinase/methionine aminopeptidase superfamily"/>
    <property type="match status" value="1"/>
</dbReference>
<dbReference type="InterPro" id="IPR018349">
    <property type="entry name" value="Pept_M24A_MAP2_BS"/>
</dbReference>
<comment type="caution">
    <text evidence="13">The sequence shown here is derived from an EMBL/GenBank/DDBJ whole genome shotgun (WGS) entry which is preliminary data.</text>
</comment>
<keyword evidence="8 9" id="KW-0378">Hydrolase</keyword>
<dbReference type="InterPro" id="IPR002468">
    <property type="entry name" value="Pept_M24A_MAP2"/>
</dbReference>
<evidence type="ECO:0000256" key="7">
    <source>
        <dbReference type="ARBA" id="ARBA00022723"/>
    </source>
</evidence>
<dbReference type="HAMAP" id="MF_03175">
    <property type="entry name" value="MetAP_2_euk"/>
    <property type="match status" value="1"/>
</dbReference>
<dbReference type="InterPro" id="IPR036390">
    <property type="entry name" value="WH_DNA-bd_sf"/>
</dbReference>
<evidence type="ECO:0000313" key="14">
    <source>
        <dbReference type="Proteomes" id="UP000238350"/>
    </source>
</evidence>
<sequence>MSAELTQKTHELKLADSQPVENEEVDSASENEAGEATGDKKKKKKKNSKKKKKKGPPSTGISHQFQKGVYPEGEICEYAVTESLNRMTSEEKRALEIDHQQQYNDLRKAAEVHRQVRTYARNNIKPGMLMTDIAEMIENSTQSLAEGDTWKSAGTGFPTGLSLNDCAAHWTPNKGDKTILQESDVLKVDFGVHVNGNIIDSAWTMTFQDQYDPLVAAVSAATNEGVKQAGIDVRLGDIGAAIQEVMESYEVEINGKTYPVKAIKNLCGHNIAPYTIHSGKSVPIVASPDQTKMEEGEVFAIETFGSTGRGYVVGQGEVSHYARSGTAGHQTLRLASAKQLLNVIDNTFGTLPFCRRYLDKIGQDKYLLALNNLVKAGVVTDYPPLMDAPNSYTAQLEHTIILRPTCKEVLSRGNDY</sequence>
<dbReference type="EC" id="3.4.11.18" evidence="9"/>
<feature type="region of interest" description="Disordered" evidence="11">
    <location>
        <begin position="1"/>
        <end position="66"/>
    </location>
</feature>
<dbReference type="InterPro" id="IPR050247">
    <property type="entry name" value="Met_Aminopeptidase_Type2"/>
</dbReference>
<dbReference type="PRINTS" id="PR00599">
    <property type="entry name" value="MAPEPTIDASE"/>
</dbReference>
<dbReference type="GO" id="GO:0070006">
    <property type="term" value="F:metalloaminopeptidase activity"/>
    <property type="evidence" value="ECO:0007669"/>
    <property type="project" value="UniProtKB-UniRule"/>
</dbReference>
<comment type="cofactor">
    <cofactor evidence="9">
        <name>Co(2+)</name>
        <dbReference type="ChEBI" id="CHEBI:48828"/>
    </cofactor>
    <cofactor evidence="9">
        <name>Zn(2+)</name>
        <dbReference type="ChEBI" id="CHEBI:29105"/>
    </cofactor>
    <cofactor evidence="9">
        <name>Mn(2+)</name>
        <dbReference type="ChEBI" id="CHEBI:29035"/>
    </cofactor>
    <cofactor evidence="9">
        <name>Fe(2+)</name>
        <dbReference type="ChEBI" id="CHEBI:29033"/>
    </cofactor>
    <text evidence="9">Binds 2 divalent metal cations per subunit. Has a high-affinity and a low affinity metal-binding site. The true nature of the physiological cofactor is under debate. The enzyme is active with cobalt, zinc, manganese or divalent iron ions. Most likely, methionine aminopeptidases function as mononuclear Fe(2+)-metalloproteases under physiological conditions, and the catalytically relevant metal-binding site has been assigned to the histidine-containing high-affinity site.</text>
</comment>
<evidence type="ECO:0000313" key="13">
    <source>
        <dbReference type="EMBL" id="PRT52841.1"/>
    </source>
</evidence>
<dbReference type="InterPro" id="IPR036005">
    <property type="entry name" value="Creatinase/aminopeptidase-like"/>
</dbReference>
<dbReference type="OrthoDB" id="7848262at2759"/>
<dbReference type="Proteomes" id="UP000238350">
    <property type="component" value="Unassembled WGS sequence"/>
</dbReference>
<feature type="binding site" evidence="9">
    <location>
        <position position="302"/>
    </location>
    <ligand>
        <name>a divalent metal cation</name>
        <dbReference type="ChEBI" id="CHEBI:60240"/>
        <label>2</label>
        <note>catalytic</note>
    </ligand>
</feature>
<dbReference type="GO" id="GO:0005737">
    <property type="term" value="C:cytoplasm"/>
    <property type="evidence" value="ECO:0007669"/>
    <property type="project" value="UniProtKB-SubCell"/>
</dbReference>
<dbReference type="InterPro" id="IPR000994">
    <property type="entry name" value="Pept_M24"/>
</dbReference>
<dbReference type="NCBIfam" id="TIGR00501">
    <property type="entry name" value="met_pdase_II"/>
    <property type="match status" value="1"/>
</dbReference>
<dbReference type="Gene3D" id="1.10.10.10">
    <property type="entry name" value="Winged helix-like DNA-binding domain superfamily/Winged helix DNA-binding domain"/>
    <property type="match status" value="1"/>
</dbReference>
<comment type="cofactor">
    <cofactor evidence="2">
        <name>Mn(2+)</name>
        <dbReference type="ChEBI" id="CHEBI:29035"/>
    </cofactor>
</comment>
<comment type="subcellular location">
    <subcellularLocation>
        <location evidence="9">Cytoplasm</location>
    </subcellularLocation>
</comment>
<protein>
    <recommendedName>
        <fullName evidence="9">Methionine aminopeptidase 2</fullName>
        <shortName evidence="9">MAP 2</shortName>
        <shortName evidence="9">MetAP 2</shortName>
        <ecNumber evidence="9">3.4.11.18</ecNumber>
    </recommendedName>
    <alternativeName>
        <fullName evidence="9">Peptidase M</fullName>
    </alternativeName>
</protein>
<evidence type="ECO:0000256" key="10">
    <source>
        <dbReference type="RuleBase" id="RU003653"/>
    </source>
</evidence>
<dbReference type="GO" id="GO:0004239">
    <property type="term" value="F:initiator methionyl aminopeptidase activity"/>
    <property type="evidence" value="ECO:0007669"/>
    <property type="project" value="UniProtKB-UniRule"/>
</dbReference>
<feature type="binding site" evidence="9">
    <location>
        <position position="200"/>
    </location>
    <ligand>
        <name>a divalent metal cation</name>
        <dbReference type="ChEBI" id="CHEBI:60240"/>
        <label>2</label>
        <note>catalytic</note>
    </ligand>
</feature>
<dbReference type="SUPFAM" id="SSF55920">
    <property type="entry name" value="Creatinase/aminopeptidase"/>
    <property type="match status" value="1"/>
</dbReference>
<feature type="binding site" evidence="9">
    <location>
        <position position="189"/>
    </location>
    <ligand>
        <name>a divalent metal cation</name>
        <dbReference type="ChEBI" id="CHEBI:60240"/>
        <label>1</label>
    </ligand>
</feature>
<feature type="compositionally biased region" description="Acidic residues" evidence="11">
    <location>
        <begin position="21"/>
        <end position="33"/>
    </location>
</feature>
<name>A0A2T0FCY7_9ASCO</name>
<dbReference type="GO" id="GO:0046872">
    <property type="term" value="F:metal ion binding"/>
    <property type="evidence" value="ECO:0007669"/>
    <property type="project" value="UniProtKB-UniRule"/>
</dbReference>
<keyword evidence="5 9" id="KW-0963">Cytoplasm</keyword>
<dbReference type="EMBL" id="NDIQ01000001">
    <property type="protein sequence ID" value="PRT52841.1"/>
    <property type="molecule type" value="Genomic_DNA"/>
</dbReference>
<feature type="binding site" evidence="9">
    <location>
        <position position="169"/>
    </location>
    <ligand>
        <name>substrate</name>
    </ligand>
</feature>
<comment type="function">
    <text evidence="9 10">Cotranslationally removes the N-terminal methionine from nascent proteins. The N-terminal methionine is often cleaved when the second residue in the primary sequence is small and uncharged (Met-Ala-, Cys, Gly, Pro, Ser, Thr, or Val).</text>
</comment>
<dbReference type="AlphaFoldDB" id="A0A2T0FCY7"/>
<evidence type="ECO:0000256" key="1">
    <source>
        <dbReference type="ARBA" id="ARBA00000294"/>
    </source>
</evidence>